<organism evidence="4">
    <name type="scientific">uncultured Caudovirales phage</name>
    <dbReference type="NCBI Taxonomy" id="2100421"/>
    <lineage>
        <taxon>Viruses</taxon>
        <taxon>Duplodnaviria</taxon>
        <taxon>Heunggongvirae</taxon>
        <taxon>Uroviricota</taxon>
        <taxon>Caudoviricetes</taxon>
        <taxon>Peduoviridae</taxon>
        <taxon>Maltschvirus</taxon>
        <taxon>Maltschvirus maltsch</taxon>
    </lineage>
</organism>
<feature type="domain" description="GIY-YIG" evidence="3">
    <location>
        <begin position="6"/>
        <end position="95"/>
    </location>
</feature>
<proteinExistence type="predicted"/>
<gene>
    <name evidence="4" type="ORF">7AX1_154</name>
</gene>
<name>A0A2H4IZ23_9CAUD</name>
<reference evidence="4" key="1">
    <citation type="submission" date="2017-06" db="EMBL/GenBank/DDBJ databases">
        <title>Novel phages from South African skin metaviromes.</title>
        <authorList>
            <person name="van Zyl L.J."/>
            <person name="Abrahams Y."/>
            <person name="Stander E.A."/>
            <person name="Kirby B.M."/>
            <person name="Clavaud C."/>
            <person name="Farcet C."/>
            <person name="Breton L."/>
            <person name="Trindade M.I."/>
        </authorList>
    </citation>
    <scope>NUCLEOTIDE SEQUENCE</scope>
</reference>
<dbReference type="Gene3D" id="3.40.1440.10">
    <property type="entry name" value="GIY-YIG endonuclease"/>
    <property type="match status" value="1"/>
</dbReference>
<evidence type="ECO:0000313" key="4">
    <source>
        <dbReference type="EMBL" id="ASN67785.1"/>
    </source>
</evidence>
<accession>A0A2H4IZ23</accession>
<evidence type="ECO:0000256" key="1">
    <source>
        <dbReference type="ARBA" id="ARBA00001946"/>
    </source>
</evidence>
<dbReference type="InterPro" id="IPR000305">
    <property type="entry name" value="GIY-YIG_endonuc"/>
</dbReference>
<evidence type="ECO:0000256" key="2">
    <source>
        <dbReference type="ARBA" id="ARBA00022842"/>
    </source>
</evidence>
<dbReference type="SMART" id="SM00465">
    <property type="entry name" value="GIYc"/>
    <property type="match status" value="1"/>
</dbReference>
<keyword evidence="2" id="KW-0460">Magnesium</keyword>
<dbReference type="Pfam" id="PF19835">
    <property type="entry name" value="SegE_GIY-YIG"/>
    <property type="match status" value="1"/>
</dbReference>
<dbReference type="InterPro" id="IPR035901">
    <property type="entry name" value="GIY-YIG_endonuc_sf"/>
</dbReference>
<evidence type="ECO:0000259" key="3">
    <source>
        <dbReference type="SMART" id="SM00465"/>
    </source>
</evidence>
<dbReference type="InterPro" id="IPR045566">
    <property type="entry name" value="SegE-like_GIY-YIG"/>
</dbReference>
<dbReference type="InterPro" id="IPR048681">
    <property type="entry name" value="I-TevI_DNA-bd"/>
</dbReference>
<sequence>MENKPVGAVYVTTCSVNGKKYIGKFLYNRINDWEKYLGSGRYLKEDIKKYGKDKFTKTIIKDYYTTEELEKAEEELILKTNAVYDDNYYNVKLSSVGGDIFTTNPRKEEIREMRKQQMRGQGNHQYGKPKTEKMINSVKKANSRAIEIEGIKYESTSEASRILSIGHTTIGYRLDSDNYPEYRRLTPRKFEKK</sequence>
<dbReference type="Pfam" id="PF20987">
    <property type="entry name" value="I-TevI_DNA-bd"/>
    <property type="match status" value="1"/>
</dbReference>
<protein>
    <recommendedName>
        <fullName evidence="3">GIY-YIG domain-containing protein</fullName>
    </recommendedName>
</protein>
<dbReference type="SUPFAM" id="SSF64496">
    <property type="entry name" value="DNA-binding domain of intron-encoded endonucleases"/>
    <property type="match status" value="1"/>
</dbReference>
<dbReference type="EMBL" id="MF417868">
    <property type="protein sequence ID" value="ASN67785.1"/>
    <property type="molecule type" value="Genomic_DNA"/>
</dbReference>
<dbReference type="SUPFAM" id="SSF82771">
    <property type="entry name" value="GIY-YIG endonuclease"/>
    <property type="match status" value="1"/>
</dbReference>
<comment type="cofactor">
    <cofactor evidence="1">
        <name>Mg(2+)</name>
        <dbReference type="ChEBI" id="CHEBI:18420"/>
    </cofactor>
</comment>